<feature type="transmembrane region" description="Helical" evidence="1">
    <location>
        <begin position="60"/>
        <end position="78"/>
    </location>
</feature>
<dbReference type="EMBL" id="JHEG02000048">
    <property type="protein sequence ID" value="KIE10227.1"/>
    <property type="molecule type" value="Genomic_DNA"/>
</dbReference>
<evidence type="ECO:0000256" key="1">
    <source>
        <dbReference type="SAM" id="Phobius"/>
    </source>
</evidence>
<keyword evidence="1" id="KW-0472">Membrane</keyword>
<dbReference type="OrthoDB" id="515396at2"/>
<accession>A0A0C1N6E0</accession>
<organism evidence="3">
    <name type="scientific">Tolypothrix bouteillei VB521301</name>
    <dbReference type="NCBI Taxonomy" id="1479485"/>
    <lineage>
        <taxon>Bacteria</taxon>
        <taxon>Bacillati</taxon>
        <taxon>Cyanobacteriota</taxon>
        <taxon>Cyanophyceae</taxon>
        <taxon>Nostocales</taxon>
        <taxon>Tolypothrichaceae</taxon>
        <taxon>Tolypothrix</taxon>
    </lineage>
</organism>
<reference evidence="3" key="1">
    <citation type="journal article" date="2015" name="Genome Announc.">
        <title>Draft Genome Sequence of Tolypothrix boutellei Strain VB521301.</title>
        <authorList>
            <person name="Chandrababunaidu M.M."/>
            <person name="Singh D."/>
            <person name="Sen D."/>
            <person name="Bhan S."/>
            <person name="Das S."/>
            <person name="Gupta A."/>
            <person name="Adhikary S.P."/>
            <person name="Tripathy S."/>
        </authorList>
    </citation>
    <scope>NUCLEOTIDE SEQUENCE</scope>
    <source>
        <strain evidence="3">VB521301</strain>
    </source>
</reference>
<protein>
    <submittedName>
        <fullName evidence="3">Uncharacterized protein</fullName>
    </submittedName>
</protein>
<sequence length="105" mass="12203">MTNKNICKQRKKYRDLKELCESNLWWTGGNKWSSCIKTEVFQELQQPIQKEESEFTRNKPLVLCILGMVALVSVAALTRSEEISHGFQEVWKNSVEQLLPMKDEG</sequence>
<gene>
    <name evidence="3" type="ORF">DA73_0216625</name>
    <name evidence="2" type="ORF">DA73_0400012310</name>
</gene>
<dbReference type="Proteomes" id="UP000029738">
    <property type="component" value="Unassembled WGS sequence"/>
</dbReference>
<dbReference type="AlphaFoldDB" id="A0A0C1N6E0"/>
<proteinExistence type="predicted"/>
<reference evidence="2" key="2">
    <citation type="submission" date="2019-11" db="EMBL/GenBank/DDBJ databases">
        <title>Improved Assembly of Tolypothrix boutellei genome.</title>
        <authorList>
            <person name="Sarangi A.N."/>
            <person name="Mukherjee M."/>
            <person name="Ghosh S."/>
            <person name="Singh D."/>
            <person name="Das A."/>
            <person name="Kant S."/>
            <person name="Prusty A."/>
            <person name="Tripathy S."/>
        </authorList>
    </citation>
    <scope>NUCLEOTIDE SEQUENCE</scope>
    <source>
        <strain evidence="2">VB521301</strain>
    </source>
</reference>
<keyword evidence="1" id="KW-1133">Transmembrane helix</keyword>
<keyword evidence="1" id="KW-0812">Transmembrane</keyword>
<comment type="caution">
    <text evidence="3">The sequence shown here is derived from an EMBL/GenBank/DDBJ whole genome shotgun (WGS) entry which is preliminary data.</text>
</comment>
<dbReference type="EMBL" id="JHEG04000001">
    <property type="protein sequence ID" value="KAF3886166.1"/>
    <property type="molecule type" value="Genomic_DNA"/>
</dbReference>
<evidence type="ECO:0000313" key="2">
    <source>
        <dbReference type="EMBL" id="KAF3886166.1"/>
    </source>
</evidence>
<keyword evidence="4" id="KW-1185">Reference proteome</keyword>
<evidence type="ECO:0000313" key="4">
    <source>
        <dbReference type="Proteomes" id="UP000029738"/>
    </source>
</evidence>
<dbReference type="RefSeq" id="WP_038081625.1">
    <property type="nucleotide sequence ID" value="NZ_JHEG04000001.1"/>
</dbReference>
<evidence type="ECO:0000313" key="3">
    <source>
        <dbReference type="EMBL" id="KIE10227.1"/>
    </source>
</evidence>
<name>A0A0C1N6E0_9CYAN</name>